<dbReference type="UniPathway" id="UPA00619">
    <property type="reaction ID" value="UER00675"/>
</dbReference>
<reference evidence="7 8" key="1">
    <citation type="submission" date="2020-03" db="EMBL/GenBank/DDBJ databases">
        <title>Soil Listeria distribution.</title>
        <authorList>
            <person name="Liao J."/>
            <person name="Wiedmann M."/>
        </authorList>
    </citation>
    <scope>NUCLEOTIDE SEQUENCE [LARGE SCALE GENOMIC DNA]</scope>
    <source>
        <strain evidence="7 8">FSL L7-1833</strain>
    </source>
</reference>
<dbReference type="InterPro" id="IPR029068">
    <property type="entry name" value="Glyas_Bleomycin-R_OHBP_Dase"/>
</dbReference>
<dbReference type="Gene3D" id="3.10.180.10">
    <property type="entry name" value="2,3-Dihydroxybiphenyl 1,2-Dioxygenase, domain 1"/>
    <property type="match status" value="1"/>
</dbReference>
<dbReference type="PANTHER" id="PTHR46036">
    <property type="entry name" value="LACTOYLGLUTATHIONE LYASE"/>
    <property type="match status" value="1"/>
</dbReference>
<evidence type="ECO:0000313" key="7">
    <source>
        <dbReference type="EMBL" id="MBC1333152.1"/>
    </source>
</evidence>
<dbReference type="AlphaFoldDB" id="A0A7X0WG52"/>
<dbReference type="GO" id="GO:0019243">
    <property type="term" value="P:methylglyoxal catabolic process to D-lactate via S-lactoyl-glutathione"/>
    <property type="evidence" value="ECO:0007669"/>
    <property type="project" value="TreeGrafter"/>
</dbReference>
<dbReference type="PANTHER" id="PTHR46036:SF5">
    <property type="entry name" value="LACTOYLGLUTATHIONE LYASE"/>
    <property type="match status" value="1"/>
</dbReference>
<evidence type="ECO:0000256" key="3">
    <source>
        <dbReference type="ARBA" id="ARBA00030892"/>
    </source>
</evidence>
<dbReference type="EMBL" id="JAAROL010000006">
    <property type="protein sequence ID" value="MBC1333152.1"/>
    <property type="molecule type" value="Genomic_DNA"/>
</dbReference>
<feature type="domain" description="VOC" evidence="6">
    <location>
        <begin position="53"/>
        <end position="175"/>
    </location>
</feature>
<protein>
    <recommendedName>
        <fullName evidence="3">Aldoketomutase</fullName>
    </recommendedName>
    <alternativeName>
        <fullName evidence="2">Ketone-aldehyde mutase</fullName>
    </alternativeName>
    <alternativeName>
        <fullName evidence="4">Methylglyoxalase</fullName>
    </alternativeName>
    <alternativeName>
        <fullName evidence="5">S-D-lactoylglutathione methylglyoxal lyase</fullName>
    </alternativeName>
</protein>
<accession>A0A7X0WG52</accession>
<dbReference type="InterPro" id="IPR037523">
    <property type="entry name" value="VOC_core"/>
</dbReference>
<sequence length="176" mass="20641">MALLRLDYPTTWRLHKRHHRLLQTTTFVIKARIYYNETETKSIFRRNFTMSIKMLHTCIRVKDLDKSLAFYTEAFGLKETRRKDFPDHKFTLVYLAFEEGGFELELTYNYDQAEPYDLGNGYGHLAVGVDDLSATHEQFEKAGYSVTDLKGLPGTKPTYFFVMDPDGYKTEVIQNR</sequence>
<evidence type="ECO:0000256" key="1">
    <source>
        <dbReference type="ARBA" id="ARBA00022723"/>
    </source>
</evidence>
<dbReference type="PROSITE" id="PS00934">
    <property type="entry name" value="GLYOXALASE_I_1"/>
    <property type="match status" value="1"/>
</dbReference>
<dbReference type="InterPro" id="IPR004360">
    <property type="entry name" value="Glyas_Fos-R_dOase_dom"/>
</dbReference>
<evidence type="ECO:0000256" key="4">
    <source>
        <dbReference type="ARBA" id="ARBA00032460"/>
    </source>
</evidence>
<dbReference type="GO" id="GO:0046872">
    <property type="term" value="F:metal ion binding"/>
    <property type="evidence" value="ECO:0007669"/>
    <property type="project" value="UniProtKB-KW"/>
</dbReference>
<organism evidence="7 8">
    <name type="scientific">Listeria booriae</name>
    <dbReference type="NCBI Taxonomy" id="1552123"/>
    <lineage>
        <taxon>Bacteria</taxon>
        <taxon>Bacillati</taxon>
        <taxon>Bacillota</taxon>
        <taxon>Bacilli</taxon>
        <taxon>Bacillales</taxon>
        <taxon>Listeriaceae</taxon>
        <taxon>Listeria</taxon>
    </lineage>
</organism>
<dbReference type="GO" id="GO:0004462">
    <property type="term" value="F:lactoylglutathione lyase activity"/>
    <property type="evidence" value="ECO:0007669"/>
    <property type="project" value="InterPro"/>
</dbReference>
<dbReference type="Proteomes" id="UP000532866">
    <property type="component" value="Unassembled WGS sequence"/>
</dbReference>
<gene>
    <name evidence="7" type="primary">gloA</name>
    <name evidence="7" type="ORF">HB759_14495</name>
</gene>
<evidence type="ECO:0000256" key="5">
    <source>
        <dbReference type="ARBA" id="ARBA00033298"/>
    </source>
</evidence>
<dbReference type="Pfam" id="PF00903">
    <property type="entry name" value="Glyoxalase"/>
    <property type="match status" value="1"/>
</dbReference>
<dbReference type="InterPro" id="IPR018146">
    <property type="entry name" value="Glyoxalase_1_CS"/>
</dbReference>
<dbReference type="GO" id="GO:0005737">
    <property type="term" value="C:cytoplasm"/>
    <property type="evidence" value="ECO:0007669"/>
    <property type="project" value="TreeGrafter"/>
</dbReference>
<dbReference type="SUPFAM" id="SSF54593">
    <property type="entry name" value="Glyoxalase/Bleomycin resistance protein/Dihydroxybiphenyl dioxygenase"/>
    <property type="match status" value="1"/>
</dbReference>
<keyword evidence="1" id="KW-0479">Metal-binding</keyword>
<comment type="caution">
    <text evidence="7">The sequence shown here is derived from an EMBL/GenBank/DDBJ whole genome shotgun (WGS) entry which is preliminary data.</text>
</comment>
<name>A0A7X0WG52_9LIST</name>
<keyword evidence="7" id="KW-0456">Lyase</keyword>
<dbReference type="PROSITE" id="PS51819">
    <property type="entry name" value="VOC"/>
    <property type="match status" value="1"/>
</dbReference>
<proteinExistence type="predicted"/>
<evidence type="ECO:0000313" key="8">
    <source>
        <dbReference type="Proteomes" id="UP000532866"/>
    </source>
</evidence>
<evidence type="ECO:0000259" key="6">
    <source>
        <dbReference type="PROSITE" id="PS51819"/>
    </source>
</evidence>
<evidence type="ECO:0000256" key="2">
    <source>
        <dbReference type="ARBA" id="ARBA00030291"/>
    </source>
</evidence>